<evidence type="ECO:0000256" key="2">
    <source>
        <dbReference type="SAM" id="Phobius"/>
    </source>
</evidence>
<dbReference type="EMBL" id="ADBJ01000010">
    <property type="protein sequence ID" value="EFA84263.1"/>
    <property type="molecule type" value="Genomic_DNA"/>
</dbReference>
<dbReference type="RefSeq" id="XP_020436379.1">
    <property type="nucleotide sequence ID" value="XM_020574307.1"/>
</dbReference>
<evidence type="ECO:0000313" key="3">
    <source>
        <dbReference type="EMBL" id="EFA84263.1"/>
    </source>
</evidence>
<organism evidence="3 4">
    <name type="scientific">Heterostelium pallidum (strain ATCC 26659 / Pp 5 / PN500)</name>
    <name type="common">Cellular slime mold</name>
    <name type="synonym">Polysphondylium pallidum</name>
    <dbReference type="NCBI Taxonomy" id="670386"/>
    <lineage>
        <taxon>Eukaryota</taxon>
        <taxon>Amoebozoa</taxon>
        <taxon>Evosea</taxon>
        <taxon>Eumycetozoa</taxon>
        <taxon>Dictyostelia</taxon>
        <taxon>Acytosteliales</taxon>
        <taxon>Acytosteliaceae</taxon>
        <taxon>Heterostelium</taxon>
    </lineage>
</organism>
<keyword evidence="2" id="KW-0812">Transmembrane</keyword>
<feature type="region of interest" description="Disordered" evidence="1">
    <location>
        <begin position="459"/>
        <end position="486"/>
    </location>
</feature>
<comment type="caution">
    <text evidence="3">The sequence shown here is derived from an EMBL/GenBank/DDBJ whole genome shotgun (WGS) entry which is preliminary data.</text>
</comment>
<dbReference type="SUPFAM" id="SSF51126">
    <property type="entry name" value="Pectin lyase-like"/>
    <property type="match status" value="1"/>
</dbReference>
<accession>D3B4L5</accession>
<keyword evidence="2" id="KW-1133">Transmembrane helix</keyword>
<reference evidence="3 4" key="1">
    <citation type="journal article" date="2011" name="Genome Res.">
        <title>Phylogeny-wide analysis of social amoeba genomes highlights ancient origins for complex intercellular communication.</title>
        <authorList>
            <person name="Heidel A.J."/>
            <person name="Lawal H.M."/>
            <person name="Felder M."/>
            <person name="Schilde C."/>
            <person name="Helps N.R."/>
            <person name="Tunggal B."/>
            <person name="Rivero F."/>
            <person name="John U."/>
            <person name="Schleicher M."/>
            <person name="Eichinger L."/>
            <person name="Platzer M."/>
            <person name="Noegel A.A."/>
            <person name="Schaap P."/>
            <person name="Gloeckner G."/>
        </authorList>
    </citation>
    <scope>NUCLEOTIDE SEQUENCE [LARGE SCALE GENOMIC DNA]</scope>
    <source>
        <strain evidence="4">ATCC 26659 / Pp 5 / PN500</strain>
    </source>
</reference>
<dbReference type="PANTHER" id="PTHR31318:SF1">
    <property type="entry name" value="POLYMORPHIC MEMBRANE PROTEIN REPEAT-CONTAINING PROTEIN-RELATED"/>
    <property type="match status" value="1"/>
</dbReference>
<feature type="compositionally biased region" description="Basic and acidic residues" evidence="1">
    <location>
        <begin position="470"/>
        <end position="486"/>
    </location>
</feature>
<feature type="compositionally biased region" description="Low complexity" evidence="1">
    <location>
        <begin position="459"/>
        <end position="469"/>
    </location>
</feature>
<dbReference type="OMA" id="PSVWIAN"/>
<keyword evidence="2" id="KW-0472">Membrane</keyword>
<dbReference type="GeneID" id="31358862"/>
<protein>
    <submittedName>
        <fullName evidence="3">Uncharacterized protein</fullName>
    </submittedName>
</protein>
<dbReference type="CDD" id="cd12087">
    <property type="entry name" value="TM_EGFR-like"/>
    <property type="match status" value="1"/>
</dbReference>
<evidence type="ECO:0000313" key="4">
    <source>
        <dbReference type="Proteomes" id="UP000001396"/>
    </source>
</evidence>
<dbReference type="Proteomes" id="UP000001396">
    <property type="component" value="Unassembled WGS sequence"/>
</dbReference>
<feature type="transmembrane region" description="Helical" evidence="2">
    <location>
        <begin position="493"/>
        <end position="516"/>
    </location>
</feature>
<evidence type="ECO:0000256" key="1">
    <source>
        <dbReference type="SAM" id="MobiDB-lite"/>
    </source>
</evidence>
<gene>
    <name evidence="3" type="ORF">PPL_03340</name>
</gene>
<dbReference type="InterPro" id="IPR011050">
    <property type="entry name" value="Pectin_lyase_fold/virulence"/>
</dbReference>
<keyword evidence="4" id="KW-1185">Reference proteome</keyword>
<dbReference type="Pfam" id="PF05808">
    <property type="entry name" value="Podoplanin"/>
    <property type="match status" value="1"/>
</dbReference>
<dbReference type="AlphaFoldDB" id="D3B4L5"/>
<dbReference type="FunCoup" id="D3B4L5">
    <property type="interactions" value="8"/>
</dbReference>
<dbReference type="PANTHER" id="PTHR31318">
    <property type="entry name" value="EXPRESSED PROTEIN-RELATED"/>
    <property type="match status" value="1"/>
</dbReference>
<dbReference type="InParanoid" id="D3B4L5"/>
<proteinExistence type="predicted"/>
<sequence>MLPLPHSRKSYSIDCGNTPQTACPDILTGLTIYRNGSNTSASSLILSLAAATYTGSNNSFININIGETVSIVGSSTDPSSFATVDLQSNSSFITIGDAVPIVDSTTTLKISNLDIINGKSSTQNGTVVNVNTKSTSTVVSLSMNNVYALGSNALGGYGGSIYFHTNNISSFVRITNSLFENNNANYGSVFYTDTPGDAIINNCQFINNKVVFDSIVYSLYATTSFVNLTFTDNHATNSIITLDSNAGDIINSNTPVVTLIDSLKLFNNTLSSNSKGFLSSFNNYISIDESVFQFNTGSTAIYFVSTTGSNFLDISDSNFISNSGAKDGGAIYQSGGTSDISNTTFKENKSQNNGGALFLTNYVASTLKTVSLTNNTVIGSGSGSSIFTNSASNTLSLTSVSFTSQSNSTSSIYCNSTSIYLYSIKFDNVAPVIACSTNKSCLVHSDGIIGQHCDNVVNSSDEPNTSSSSDNKHSSSSDNHHPDNDKNGLSGGAIAGIVIGVLVAIGLIGAAVFFVLKRRNRSQYSNI</sequence>
<name>D3B4L5_HETP5</name>